<dbReference type="RefSeq" id="WP_185670573.1">
    <property type="nucleotide sequence ID" value="NZ_JACJVP010000030.1"/>
</dbReference>
<proteinExistence type="predicted"/>
<evidence type="ECO:0000313" key="2">
    <source>
        <dbReference type="EMBL" id="MBB6672720.1"/>
    </source>
</evidence>
<dbReference type="InterPro" id="IPR025916">
    <property type="entry name" value="YdjO"/>
</dbReference>
<dbReference type="EMBL" id="JACJVP010000030">
    <property type="protein sequence ID" value="MBB6672720.1"/>
    <property type="molecule type" value="Genomic_DNA"/>
</dbReference>
<feature type="region of interest" description="Disordered" evidence="1">
    <location>
        <begin position="50"/>
        <end position="69"/>
    </location>
</feature>
<evidence type="ECO:0008006" key="4">
    <source>
        <dbReference type="Google" id="ProtNLM"/>
    </source>
</evidence>
<evidence type="ECO:0000256" key="1">
    <source>
        <dbReference type="SAM" id="MobiDB-lite"/>
    </source>
</evidence>
<name>A0A7X0RUN0_9BACL</name>
<dbReference type="Pfam" id="PF14169">
    <property type="entry name" value="YdjO"/>
    <property type="match status" value="1"/>
</dbReference>
<organism evidence="2 3">
    <name type="scientific">Cohnella nanjingensis</name>
    <dbReference type="NCBI Taxonomy" id="1387779"/>
    <lineage>
        <taxon>Bacteria</taxon>
        <taxon>Bacillati</taxon>
        <taxon>Bacillota</taxon>
        <taxon>Bacilli</taxon>
        <taxon>Bacillales</taxon>
        <taxon>Paenibacillaceae</taxon>
        <taxon>Cohnella</taxon>
    </lineage>
</organism>
<dbReference type="AlphaFoldDB" id="A0A7X0RUN0"/>
<reference evidence="2 3" key="1">
    <citation type="submission" date="2020-08" db="EMBL/GenBank/DDBJ databases">
        <title>Cohnella phylogeny.</title>
        <authorList>
            <person name="Dunlap C."/>
        </authorList>
    </citation>
    <scope>NUCLEOTIDE SEQUENCE [LARGE SCALE GENOMIC DNA]</scope>
    <source>
        <strain evidence="2 3">DSM 28246</strain>
    </source>
</reference>
<gene>
    <name evidence="2" type="ORF">H7C19_18720</name>
</gene>
<evidence type="ECO:0000313" key="3">
    <source>
        <dbReference type="Proteomes" id="UP000547209"/>
    </source>
</evidence>
<accession>A0A7X0RUN0</accession>
<protein>
    <recommendedName>
        <fullName evidence="4">Cold-shock protein</fullName>
    </recommendedName>
</protein>
<keyword evidence="3" id="KW-1185">Reference proteome</keyword>
<dbReference type="Proteomes" id="UP000547209">
    <property type="component" value="Unassembled WGS sequence"/>
</dbReference>
<comment type="caution">
    <text evidence="2">The sequence shown here is derived from an EMBL/GenBank/DDBJ whole genome shotgun (WGS) entry which is preliminary data.</text>
</comment>
<sequence>MRLNLTTNEEDKPKLSLTKIWKCKNETCKAWVREEFATEDQQCPMCKGPMLRTMKHLPPLQKKAKSRAR</sequence>